<organism evidence="4 5">
    <name type="scientific">Segatella copri</name>
    <dbReference type="NCBI Taxonomy" id="165179"/>
    <lineage>
        <taxon>Bacteria</taxon>
        <taxon>Pseudomonadati</taxon>
        <taxon>Bacteroidota</taxon>
        <taxon>Bacteroidia</taxon>
        <taxon>Bacteroidales</taxon>
        <taxon>Prevotellaceae</taxon>
        <taxon>Segatella</taxon>
    </lineage>
</organism>
<dbReference type="PANTHER" id="PTHR34704">
    <property type="entry name" value="ATPASE"/>
    <property type="match status" value="1"/>
</dbReference>
<dbReference type="Gene3D" id="3.40.50.300">
    <property type="entry name" value="P-loop containing nucleotide triphosphate hydrolases"/>
    <property type="match status" value="1"/>
</dbReference>
<keyword evidence="4" id="KW-0067">ATP-binding</keyword>
<gene>
    <name evidence="4" type="ORF">DW026_01995</name>
    <name evidence="3" type="ORF">DWY11_02140</name>
    <name evidence="2" type="ORF">NNC55_02505</name>
</gene>
<evidence type="ECO:0000313" key="3">
    <source>
        <dbReference type="EMBL" id="RGS18474.1"/>
    </source>
</evidence>
<comment type="caution">
    <text evidence="4">The sequence shown here is derived from an EMBL/GenBank/DDBJ whole genome shotgun (WGS) entry which is preliminary data.</text>
</comment>
<dbReference type="Pfam" id="PF01637">
    <property type="entry name" value="ATPase_2"/>
    <property type="match status" value="1"/>
</dbReference>
<dbReference type="InterPro" id="IPR027417">
    <property type="entry name" value="P-loop_NTPase"/>
</dbReference>
<dbReference type="EMBL" id="QRVA01000003">
    <property type="protein sequence ID" value="RGS18474.1"/>
    <property type="molecule type" value="Genomic_DNA"/>
</dbReference>
<dbReference type="InterPro" id="IPR011579">
    <property type="entry name" value="ATPase_dom"/>
</dbReference>
<reference evidence="2" key="2">
    <citation type="submission" date="2022-07" db="EMBL/GenBank/DDBJ databases">
        <title>Prevotella copri.</title>
        <authorList>
            <person name="Yang C."/>
        </authorList>
    </citation>
    <scope>NUCLEOTIDE SEQUENCE</scope>
    <source>
        <strain evidence="2">HF1476</strain>
    </source>
</reference>
<dbReference type="SUPFAM" id="SSF52540">
    <property type="entry name" value="P-loop containing nucleoside triphosphate hydrolases"/>
    <property type="match status" value="1"/>
</dbReference>
<dbReference type="Proteomes" id="UP000283672">
    <property type="component" value="Unassembled WGS sequence"/>
</dbReference>
<dbReference type="EMBL" id="QROP01000003">
    <property type="protein sequence ID" value="RHL41630.1"/>
    <property type="molecule type" value="Genomic_DNA"/>
</dbReference>
<name>A0A3E5E495_9BACT</name>
<dbReference type="Proteomes" id="UP000283872">
    <property type="component" value="Unassembled WGS sequence"/>
</dbReference>
<dbReference type="EMBL" id="JANDWN010000004">
    <property type="protein sequence ID" value="MCP9598834.1"/>
    <property type="molecule type" value="Genomic_DNA"/>
</dbReference>
<evidence type="ECO:0000313" key="2">
    <source>
        <dbReference type="EMBL" id="MCP9598834.1"/>
    </source>
</evidence>
<reference evidence="5 6" key="1">
    <citation type="submission" date="2018-08" db="EMBL/GenBank/DDBJ databases">
        <title>A genome reference for cultivated species of the human gut microbiota.</title>
        <authorList>
            <person name="Zou Y."/>
            <person name="Xue W."/>
            <person name="Luo G."/>
        </authorList>
    </citation>
    <scope>NUCLEOTIDE SEQUENCE [LARGE SCALE GENOMIC DNA]</scope>
    <source>
        <strain evidence="3 6">AF24-12</strain>
        <strain evidence="4 5">AF38-11</strain>
    </source>
</reference>
<dbReference type="RefSeq" id="WP_117586774.1">
    <property type="nucleotide sequence ID" value="NZ_JANDWK010000004.1"/>
</dbReference>
<protein>
    <submittedName>
        <fullName evidence="4">ATP-binding protein</fullName>
    </submittedName>
</protein>
<evidence type="ECO:0000313" key="6">
    <source>
        <dbReference type="Proteomes" id="UP000283872"/>
    </source>
</evidence>
<evidence type="ECO:0000313" key="5">
    <source>
        <dbReference type="Proteomes" id="UP000283672"/>
    </source>
</evidence>
<dbReference type="AlphaFoldDB" id="A0A3E5E495"/>
<dbReference type="GO" id="GO:0005524">
    <property type="term" value="F:ATP binding"/>
    <property type="evidence" value="ECO:0007669"/>
    <property type="project" value="UniProtKB-KW"/>
</dbReference>
<dbReference type="Proteomes" id="UP001204486">
    <property type="component" value="Unassembled WGS sequence"/>
</dbReference>
<keyword evidence="4" id="KW-0547">Nucleotide-binding</keyword>
<dbReference type="PANTHER" id="PTHR34704:SF1">
    <property type="entry name" value="ATPASE"/>
    <property type="match status" value="1"/>
</dbReference>
<evidence type="ECO:0000259" key="1">
    <source>
        <dbReference type="Pfam" id="PF01637"/>
    </source>
</evidence>
<sequence length="475" mass="55325">MAEKIIGRHSEKALLEKYYNSGKAEFIAMYGRRRIGKTFLIRQYFRNQFSFDMTGVLEGNKNEQMTAFHMALKTYGYKGRKNNTWLDAFFALRQLLEEKLQDGKRCVIFIDELPCLDTPKAGFVHALGHFWNSWANWQSQIMLIVCGSATSWMVRNIIDDHGGLHDRVTHEMPLHPFTLAETEEYFQENGFRWKRLSLLQVYMAVGGVPYYMSLFLPEESPAIGLDRLFFSENAELQKEYRRLFYSLFRNAQPYQDIISVLAKKSSGMTREEISKALNVDNNGKLGDMLTDLIYCDFIRKYNVRDKKIKTNSALYQLVDFYTIFYNTFASKNSTEEHYWSRNATSSEVKSWYGLAYERVCQAHLPQIKQALGIASVKTEHYSWKSKTLTDGAQIDIIIDRADNTINLCEVKYCDHEYQLDKDEFFKINHRVEAFEEETQTKSTILPTMITTFGLAKGMYSDQIIVKLTMDDLFGK</sequence>
<accession>A0A3E5E495</accession>
<feature type="domain" description="ATPase" evidence="1">
    <location>
        <begin position="11"/>
        <end position="213"/>
    </location>
</feature>
<proteinExistence type="predicted"/>
<evidence type="ECO:0000313" key="4">
    <source>
        <dbReference type="EMBL" id="RHL41630.1"/>
    </source>
</evidence>